<feature type="transmembrane region" description="Helical" evidence="1">
    <location>
        <begin position="98"/>
        <end position="115"/>
    </location>
</feature>
<dbReference type="EMBL" id="PQSP01000001">
    <property type="protein sequence ID" value="RUS67936.1"/>
    <property type="molecule type" value="Genomic_DNA"/>
</dbReference>
<keyword evidence="1" id="KW-0472">Membrane</keyword>
<dbReference type="Proteomes" id="UP000286947">
    <property type="component" value="Unassembled WGS sequence"/>
</dbReference>
<feature type="transmembrane region" description="Helical" evidence="1">
    <location>
        <begin position="208"/>
        <end position="241"/>
    </location>
</feature>
<evidence type="ECO:0000313" key="2">
    <source>
        <dbReference type="EMBL" id="RUS67936.1"/>
    </source>
</evidence>
<feature type="transmembrane region" description="Helical" evidence="1">
    <location>
        <begin position="247"/>
        <end position="272"/>
    </location>
</feature>
<dbReference type="RefSeq" id="WP_126977726.1">
    <property type="nucleotide sequence ID" value="NZ_PQSP01000001.1"/>
</dbReference>
<name>A0A433SGW4_9BURK</name>
<accession>A0A433SGW4</accession>
<dbReference type="InterPro" id="IPR047798">
    <property type="entry name" value="BPSS1780-like"/>
</dbReference>
<feature type="transmembrane region" description="Helical" evidence="1">
    <location>
        <begin position="26"/>
        <end position="43"/>
    </location>
</feature>
<organism evidence="2 3">
    <name type="scientific">Saezia sanguinis</name>
    <dbReference type="NCBI Taxonomy" id="1965230"/>
    <lineage>
        <taxon>Bacteria</taxon>
        <taxon>Pseudomonadati</taxon>
        <taxon>Pseudomonadota</taxon>
        <taxon>Betaproteobacteria</taxon>
        <taxon>Burkholderiales</taxon>
        <taxon>Saeziaceae</taxon>
        <taxon>Saezia</taxon>
    </lineage>
</organism>
<protein>
    <recommendedName>
        <fullName evidence="4">Transmembrane protein</fullName>
    </recommendedName>
</protein>
<keyword evidence="3" id="KW-1185">Reference proteome</keyword>
<feature type="transmembrane region" description="Helical" evidence="1">
    <location>
        <begin position="168"/>
        <end position="187"/>
    </location>
</feature>
<keyword evidence="1" id="KW-1133">Transmembrane helix</keyword>
<gene>
    <name evidence="2" type="ORF">CUZ56_00418</name>
</gene>
<dbReference type="AlphaFoldDB" id="A0A433SGW4"/>
<proteinExistence type="predicted"/>
<dbReference type="NCBIfam" id="NF041043">
    <property type="entry name" value="BPSS1780_fam"/>
    <property type="match status" value="1"/>
</dbReference>
<reference evidence="2 3" key="1">
    <citation type="submission" date="2018-01" db="EMBL/GenBank/DDBJ databases">
        <title>Saezia sanguinis gen. nov., sp. nov., in the order Burkholderiales isolated from human blood.</title>
        <authorList>
            <person name="Medina-Pascual M.J."/>
            <person name="Valdezate S."/>
            <person name="Monzon S."/>
            <person name="Cuesta I."/>
            <person name="Carrasco G."/>
            <person name="Villalon P."/>
            <person name="Saez-Nieto J.A."/>
        </authorList>
    </citation>
    <scope>NUCLEOTIDE SEQUENCE [LARGE SCALE GENOMIC DNA]</scope>
    <source>
        <strain evidence="2 3">CNM695-12</strain>
    </source>
</reference>
<evidence type="ECO:0008006" key="4">
    <source>
        <dbReference type="Google" id="ProtNLM"/>
    </source>
</evidence>
<sequence>MKLNIVPMTAGQQWIFQSFAAFKRSPMHFIGLAVLSFFMTFALSSTLPYIGPLLAFMVSVYFSLAFMIATDNILHNNPSSFTLLLNGILNAPAGKRPLFTLSVMYMAATVLVWLVCRQITASLFPELTAQFVELTMRLSDPNSSSIVLSENDQMLLVQYVSVMSIQSLFIYVIVLFFFLFTPALVYWGQIPAAKAIFFNLIAGYKNIAAFALYAVMWLALLTISLFIVSLFCSLLAMLLGLNTFTTMLLFFIVVTCFMALFALFQISVYFAFKACFKMDAPAPASVPPQ</sequence>
<feature type="transmembrane region" description="Helical" evidence="1">
    <location>
        <begin position="49"/>
        <end position="69"/>
    </location>
</feature>
<evidence type="ECO:0000313" key="3">
    <source>
        <dbReference type="Proteomes" id="UP000286947"/>
    </source>
</evidence>
<evidence type="ECO:0000256" key="1">
    <source>
        <dbReference type="SAM" id="Phobius"/>
    </source>
</evidence>
<dbReference type="OrthoDB" id="5298483at2"/>
<comment type="caution">
    <text evidence="2">The sequence shown here is derived from an EMBL/GenBank/DDBJ whole genome shotgun (WGS) entry which is preliminary data.</text>
</comment>
<keyword evidence="1" id="KW-0812">Transmembrane</keyword>